<feature type="transmembrane region" description="Helical" evidence="7">
    <location>
        <begin position="210"/>
        <end position="232"/>
    </location>
</feature>
<proteinExistence type="inferred from homology"/>
<feature type="transmembrane region" description="Helical" evidence="7">
    <location>
        <begin position="33"/>
        <end position="53"/>
    </location>
</feature>
<comment type="subcellular location">
    <subcellularLocation>
        <location evidence="1">Endomembrane system</location>
        <topology evidence="1">Multi-pass membrane protein</topology>
    </subcellularLocation>
    <subcellularLocation>
        <location evidence="6">Membrane</location>
        <topology evidence="6">Multi-pass membrane protein</topology>
    </subcellularLocation>
</comment>
<evidence type="ECO:0000256" key="3">
    <source>
        <dbReference type="ARBA" id="ARBA00022692"/>
    </source>
</evidence>
<dbReference type="GO" id="GO:0048039">
    <property type="term" value="F:ubiquinone binding"/>
    <property type="evidence" value="ECO:0007669"/>
    <property type="project" value="TreeGrafter"/>
</dbReference>
<dbReference type="Proteomes" id="UP000185934">
    <property type="component" value="Chromosome"/>
</dbReference>
<dbReference type="GO" id="GO:0012505">
    <property type="term" value="C:endomembrane system"/>
    <property type="evidence" value="ECO:0007669"/>
    <property type="project" value="UniProtKB-SubCell"/>
</dbReference>
<feature type="transmembrane region" description="Helical" evidence="7">
    <location>
        <begin position="168"/>
        <end position="190"/>
    </location>
</feature>
<feature type="transmembrane region" description="Helical" evidence="7">
    <location>
        <begin position="6"/>
        <end position="26"/>
    </location>
</feature>
<dbReference type="EC" id="1.6.5.3" evidence="9"/>
<keyword evidence="5 7" id="KW-0472">Membrane</keyword>
<feature type="transmembrane region" description="Helical" evidence="7">
    <location>
        <begin position="377"/>
        <end position="397"/>
    </location>
</feature>
<dbReference type="GO" id="GO:0008137">
    <property type="term" value="F:NADH dehydrogenase (ubiquinone) activity"/>
    <property type="evidence" value="ECO:0007669"/>
    <property type="project" value="InterPro"/>
</dbReference>
<protein>
    <submittedName>
        <fullName evidence="9">NADH-quinone oxidoreductase subunit M</fullName>
        <ecNumber evidence="9">1.6.5.3</ecNumber>
    </submittedName>
</protein>
<feature type="domain" description="NADH:quinone oxidoreductase/Mrp antiporter transmembrane" evidence="8">
    <location>
        <begin position="132"/>
        <end position="418"/>
    </location>
</feature>
<evidence type="ECO:0000313" key="10">
    <source>
        <dbReference type="Proteomes" id="UP000185934"/>
    </source>
</evidence>
<feature type="transmembrane region" description="Helical" evidence="7">
    <location>
        <begin position="337"/>
        <end position="356"/>
    </location>
</feature>
<dbReference type="PANTHER" id="PTHR43507:SF4">
    <property type="entry name" value="PROTON-TRANSLOCATING NADH-QUINONE OXIDOREDUCTASE, CHAIN M"/>
    <property type="match status" value="1"/>
</dbReference>
<sequence length="498" mass="54160">MHIPLLTLTIAIPIAGMLLIAFWPRLSPRTIKWVSLVATAIPLLVSLFVFAGFDRSDSMSGVMQFTEKLSWIPLINANYSLGVDGLSLPFLLLTTFIGFLVILISWKIDLRVREYFAWVLLLQAAITGVFIATDFLLFFIFWELELIPMYFLIAIWGAGRREYSALKYVLYTLLGGAFILAGILILYFATGSLDMVNLINTDLTGVMKSGMLALTFVFFFLGFAIKLPVFPFHTWLPDAHTDAPTAVSVILAGTLLKMGGYAMIRINAAMFPDEALKFAPVILVLAVINVIYGGAITLKQTDIKRLIAYSSISHMGFVLLGIFALGQISMVGASLQMVSHGIITGLLFAIVGVVMHNSHERSIPKLGGLANQMPRTAVIFILGGLGAMAVPATSGFIAEVTVFLGSFSSGVVGGIQVFTLLCLLGILLAAAYILWTVQRVFFGLPHPKFEGVHDADRVEQTFSIIFIAAMFVIGLYPRVITDIIDSGIRPIAAVFGGS</sequence>
<reference evidence="10" key="1">
    <citation type="submission" date="2016-11" db="EMBL/GenBank/DDBJ databases">
        <title>Dehalogenimonas formicexedens sp. nov., a chlorinated alkane respiring bacterium isolated from contaminated groundwater.</title>
        <authorList>
            <person name="Key T.A."/>
            <person name="Bowman K.S."/>
            <person name="Lee I."/>
            <person name="Chun J."/>
            <person name="Albuquerque L."/>
            <person name="da Costa M.S."/>
            <person name="Rainey F.A."/>
            <person name="Moe W.M."/>
        </authorList>
    </citation>
    <scope>NUCLEOTIDE SEQUENCE [LARGE SCALE GENOMIC DNA]</scope>
    <source>
        <strain evidence="10">NSZ-14</strain>
    </source>
</reference>
<dbReference type="GO" id="GO:0015990">
    <property type="term" value="P:electron transport coupled proton transport"/>
    <property type="evidence" value="ECO:0007669"/>
    <property type="project" value="TreeGrafter"/>
</dbReference>
<feature type="transmembrane region" description="Helical" evidence="7">
    <location>
        <begin position="139"/>
        <end position="156"/>
    </location>
</feature>
<dbReference type="Pfam" id="PF00361">
    <property type="entry name" value="Proton_antipo_M"/>
    <property type="match status" value="1"/>
</dbReference>
<evidence type="ECO:0000256" key="6">
    <source>
        <dbReference type="RuleBase" id="RU000320"/>
    </source>
</evidence>
<organism evidence="9 10">
    <name type="scientific">Dehalogenimonas formicexedens</name>
    <dbReference type="NCBI Taxonomy" id="1839801"/>
    <lineage>
        <taxon>Bacteria</taxon>
        <taxon>Bacillati</taxon>
        <taxon>Chloroflexota</taxon>
        <taxon>Dehalococcoidia</taxon>
        <taxon>Dehalococcoidales</taxon>
        <taxon>Dehalococcoidaceae</taxon>
        <taxon>Dehalogenimonas</taxon>
    </lineage>
</organism>
<dbReference type="GO" id="GO:0016020">
    <property type="term" value="C:membrane"/>
    <property type="evidence" value="ECO:0007669"/>
    <property type="project" value="UniProtKB-SubCell"/>
</dbReference>
<evidence type="ECO:0000313" key="9">
    <source>
        <dbReference type="EMBL" id="APV44098.1"/>
    </source>
</evidence>
<feature type="transmembrane region" description="Helical" evidence="7">
    <location>
        <begin position="417"/>
        <end position="437"/>
    </location>
</feature>
<keyword evidence="10" id="KW-1185">Reference proteome</keyword>
<feature type="transmembrane region" description="Helical" evidence="7">
    <location>
        <begin position="458"/>
        <end position="476"/>
    </location>
</feature>
<feature type="transmembrane region" description="Helical" evidence="7">
    <location>
        <begin position="306"/>
        <end position="325"/>
    </location>
</feature>
<evidence type="ECO:0000259" key="8">
    <source>
        <dbReference type="Pfam" id="PF00361"/>
    </source>
</evidence>
<evidence type="ECO:0000256" key="1">
    <source>
        <dbReference type="ARBA" id="ARBA00004127"/>
    </source>
</evidence>
<dbReference type="GO" id="GO:0003954">
    <property type="term" value="F:NADH dehydrogenase activity"/>
    <property type="evidence" value="ECO:0007669"/>
    <property type="project" value="TreeGrafter"/>
</dbReference>
<dbReference type="STRING" id="1839801.Dform_00744"/>
<gene>
    <name evidence="9" type="primary">nuoM</name>
    <name evidence="9" type="ORF">Dform_00744</name>
</gene>
<dbReference type="AlphaFoldDB" id="A0A1P8F6M3"/>
<dbReference type="OrthoDB" id="9807568at2"/>
<comment type="similarity">
    <text evidence="2">Belongs to the complex I subunit 4 family.</text>
</comment>
<dbReference type="InterPro" id="IPR003918">
    <property type="entry name" value="NADH_UbQ_OxRdtase"/>
</dbReference>
<dbReference type="PANTHER" id="PTHR43507">
    <property type="entry name" value="NADH-UBIQUINONE OXIDOREDUCTASE CHAIN 4"/>
    <property type="match status" value="1"/>
</dbReference>
<keyword evidence="3 6" id="KW-0812">Transmembrane</keyword>
<name>A0A1P8F6M3_9CHLR</name>
<dbReference type="RefSeq" id="WP_076003830.1">
    <property type="nucleotide sequence ID" value="NZ_CP018258.1"/>
</dbReference>
<keyword evidence="4 7" id="KW-1133">Transmembrane helix</keyword>
<feature type="transmembrane region" description="Helical" evidence="7">
    <location>
        <begin position="244"/>
        <end position="264"/>
    </location>
</feature>
<dbReference type="KEGG" id="dfo:Dform_00744"/>
<evidence type="ECO:0000256" key="4">
    <source>
        <dbReference type="ARBA" id="ARBA00022989"/>
    </source>
</evidence>
<dbReference type="InterPro" id="IPR001750">
    <property type="entry name" value="ND/Mrp_TM"/>
</dbReference>
<feature type="transmembrane region" description="Helical" evidence="7">
    <location>
        <begin position="276"/>
        <end position="294"/>
    </location>
</feature>
<dbReference type="GO" id="GO:0042773">
    <property type="term" value="P:ATP synthesis coupled electron transport"/>
    <property type="evidence" value="ECO:0007669"/>
    <property type="project" value="InterPro"/>
</dbReference>
<keyword evidence="9" id="KW-0560">Oxidoreductase</keyword>
<evidence type="ECO:0000256" key="2">
    <source>
        <dbReference type="ARBA" id="ARBA00009025"/>
    </source>
</evidence>
<accession>A0A1P8F6M3</accession>
<dbReference type="EMBL" id="CP018258">
    <property type="protein sequence ID" value="APV44098.1"/>
    <property type="molecule type" value="Genomic_DNA"/>
</dbReference>
<feature type="transmembrane region" description="Helical" evidence="7">
    <location>
        <begin position="86"/>
        <end position="106"/>
    </location>
</feature>
<dbReference type="NCBIfam" id="TIGR01972">
    <property type="entry name" value="NDH_I_M"/>
    <property type="match status" value="1"/>
</dbReference>
<evidence type="ECO:0000256" key="7">
    <source>
        <dbReference type="SAM" id="Phobius"/>
    </source>
</evidence>
<dbReference type="PRINTS" id="PR01437">
    <property type="entry name" value="NUOXDRDTASE4"/>
</dbReference>
<feature type="transmembrane region" description="Helical" evidence="7">
    <location>
        <begin position="115"/>
        <end position="133"/>
    </location>
</feature>
<dbReference type="InterPro" id="IPR010227">
    <property type="entry name" value="NADH_Q_OxRdtase_chainM/4"/>
</dbReference>
<evidence type="ECO:0000256" key="5">
    <source>
        <dbReference type="ARBA" id="ARBA00023136"/>
    </source>
</evidence>